<dbReference type="FunFam" id="3.30.160.60:FF:000176">
    <property type="entry name" value="zinc finger protein 70"/>
    <property type="match status" value="1"/>
</dbReference>
<dbReference type="OrthoDB" id="6077919at2759"/>
<dbReference type="EMBL" id="MUNK01000267">
    <property type="protein sequence ID" value="OTA23963.1"/>
    <property type="molecule type" value="Genomic_DNA"/>
</dbReference>
<evidence type="ECO:0000256" key="1">
    <source>
        <dbReference type="ARBA" id="ARBA00004123"/>
    </source>
</evidence>
<evidence type="ECO:0000256" key="4">
    <source>
        <dbReference type="ARBA" id="ARBA00022771"/>
    </source>
</evidence>
<gene>
    <name evidence="10" type="ORF">BTJ68_12940</name>
</gene>
<feature type="compositionally biased region" description="Low complexity" evidence="8">
    <location>
        <begin position="231"/>
        <end position="242"/>
    </location>
</feature>
<keyword evidence="11" id="KW-1185">Reference proteome</keyword>
<feature type="compositionally biased region" description="Polar residues" evidence="8">
    <location>
        <begin position="33"/>
        <end position="44"/>
    </location>
</feature>
<feature type="compositionally biased region" description="Low complexity" evidence="8">
    <location>
        <begin position="49"/>
        <end position="67"/>
    </location>
</feature>
<evidence type="ECO:0000256" key="6">
    <source>
        <dbReference type="ARBA" id="ARBA00023242"/>
    </source>
</evidence>
<dbReference type="PANTHER" id="PTHR16515">
    <property type="entry name" value="PR DOMAIN ZINC FINGER PROTEIN"/>
    <property type="match status" value="1"/>
</dbReference>
<evidence type="ECO:0000313" key="11">
    <source>
        <dbReference type="Proteomes" id="UP000194280"/>
    </source>
</evidence>
<dbReference type="InterPro" id="IPR036236">
    <property type="entry name" value="Znf_C2H2_sf"/>
</dbReference>
<feature type="compositionally biased region" description="Polar residues" evidence="8">
    <location>
        <begin position="219"/>
        <end position="228"/>
    </location>
</feature>
<dbReference type="GO" id="GO:0008270">
    <property type="term" value="F:zinc ion binding"/>
    <property type="evidence" value="ECO:0007669"/>
    <property type="project" value="UniProtKB-KW"/>
</dbReference>
<keyword evidence="4 7" id="KW-0863">Zinc-finger</keyword>
<accession>A0A1Z5ST09</accession>
<dbReference type="Gene3D" id="3.30.160.60">
    <property type="entry name" value="Classic Zinc Finger"/>
    <property type="match status" value="2"/>
</dbReference>
<feature type="domain" description="C2H2-type" evidence="9">
    <location>
        <begin position="319"/>
        <end position="346"/>
    </location>
</feature>
<evidence type="ECO:0000256" key="8">
    <source>
        <dbReference type="SAM" id="MobiDB-lite"/>
    </source>
</evidence>
<keyword evidence="6" id="KW-0539">Nucleus</keyword>
<dbReference type="GO" id="GO:0005634">
    <property type="term" value="C:nucleus"/>
    <property type="evidence" value="ECO:0007669"/>
    <property type="project" value="UniProtKB-SubCell"/>
</dbReference>
<dbReference type="Proteomes" id="UP000194280">
    <property type="component" value="Unassembled WGS sequence"/>
</dbReference>
<dbReference type="PROSITE" id="PS00028">
    <property type="entry name" value="ZINC_FINGER_C2H2_1"/>
    <property type="match status" value="2"/>
</dbReference>
<evidence type="ECO:0000256" key="5">
    <source>
        <dbReference type="ARBA" id="ARBA00022833"/>
    </source>
</evidence>
<feature type="compositionally biased region" description="Pro residues" evidence="8">
    <location>
        <begin position="271"/>
        <end position="281"/>
    </location>
</feature>
<dbReference type="PROSITE" id="PS50157">
    <property type="entry name" value="ZINC_FINGER_C2H2_2"/>
    <property type="match status" value="2"/>
</dbReference>
<keyword evidence="2" id="KW-0479">Metal-binding</keyword>
<sequence length="388" mass="42026">MASVNMMAYPVRDTLPAYGHQYAMYQTRAHQPQVHSGASISSNPYAGFAPASQPQQQPHLPSQPQHSTSRASGSPDSEDGNRPSLPSISNLLGIADGDRPNDGQVAQQAQQNAAHLAVQQHQQQQQQQQQQQREAMAAEQHRKHVYPPMELSSNQRAAIAPTPPLRNDSVIERTQSPSAAPNTAAPVSGQPYFLGSSLNNMDAEQQRVAHANFMKRHSVPSQPTSSPYGASPYTTSPYHSSPGTMSSGSYYSPSDPTYPVSNLYHQRPLPSSFPPPPPPASIPVQPTTADGLPAPNPWQHHHYISPSSQATFPQSQDRYICQTCNKAFSRPSSLKIHSHSHTGEKPFKCPHAGCGKAFSVRSNMKRHERGCHTMGGAAASMGVTAQFV</sequence>
<dbReference type="VEuPathDB" id="FungiDB:BTJ68_12940"/>
<name>A0A1Z5ST09_HORWE</name>
<keyword evidence="3" id="KW-0677">Repeat</keyword>
<evidence type="ECO:0000313" key="10">
    <source>
        <dbReference type="EMBL" id="OTA23963.1"/>
    </source>
</evidence>
<evidence type="ECO:0000256" key="2">
    <source>
        <dbReference type="ARBA" id="ARBA00022723"/>
    </source>
</evidence>
<dbReference type="PANTHER" id="PTHR16515:SF49">
    <property type="entry name" value="GASTRULA ZINC FINGER PROTEIN XLCGF49.1-LIKE-RELATED"/>
    <property type="match status" value="1"/>
</dbReference>
<evidence type="ECO:0000256" key="7">
    <source>
        <dbReference type="PROSITE-ProRule" id="PRU00042"/>
    </source>
</evidence>
<dbReference type="AlphaFoldDB" id="A0A1Z5ST09"/>
<feature type="region of interest" description="Disordered" evidence="8">
    <location>
        <begin position="216"/>
        <end position="289"/>
    </location>
</feature>
<dbReference type="FunFam" id="3.30.160.60:FF:000425">
    <property type="entry name" value="PLAG1 like zinc finger 1"/>
    <property type="match status" value="1"/>
</dbReference>
<reference evidence="10 11" key="1">
    <citation type="submission" date="2017-01" db="EMBL/GenBank/DDBJ databases">
        <title>The recent genome duplication of the halophilic yeast Hortaea werneckii: insights from long-read sequencing.</title>
        <authorList>
            <person name="Sinha S."/>
            <person name="Flibotte S."/>
            <person name="Neira M."/>
            <person name="Lenassi M."/>
            <person name="Gostincar C."/>
            <person name="Stajich J.E."/>
            <person name="Nislow C.E."/>
        </authorList>
    </citation>
    <scope>NUCLEOTIDE SEQUENCE [LARGE SCALE GENOMIC DNA]</scope>
    <source>
        <strain evidence="10 11">EXF-2000</strain>
    </source>
</reference>
<protein>
    <recommendedName>
        <fullName evidence="9">C2H2-type domain-containing protein</fullName>
    </recommendedName>
</protein>
<feature type="compositionally biased region" description="Polar residues" evidence="8">
    <location>
        <begin position="243"/>
        <end position="264"/>
    </location>
</feature>
<feature type="region of interest" description="Disordered" evidence="8">
    <location>
        <begin position="33"/>
        <end position="169"/>
    </location>
</feature>
<comment type="subcellular location">
    <subcellularLocation>
        <location evidence="1">Nucleus</location>
    </subcellularLocation>
</comment>
<dbReference type="SUPFAM" id="SSF57667">
    <property type="entry name" value="beta-beta-alpha zinc fingers"/>
    <property type="match status" value="1"/>
</dbReference>
<evidence type="ECO:0000259" key="9">
    <source>
        <dbReference type="PROSITE" id="PS50157"/>
    </source>
</evidence>
<dbReference type="Pfam" id="PF00096">
    <property type="entry name" value="zf-C2H2"/>
    <property type="match status" value="2"/>
</dbReference>
<feature type="domain" description="C2H2-type" evidence="9">
    <location>
        <begin position="347"/>
        <end position="373"/>
    </location>
</feature>
<dbReference type="STRING" id="1157616.A0A1Z5ST09"/>
<feature type="compositionally biased region" description="Low complexity" evidence="8">
    <location>
        <begin position="104"/>
        <end position="138"/>
    </location>
</feature>
<dbReference type="InterPro" id="IPR050331">
    <property type="entry name" value="Zinc_finger"/>
</dbReference>
<dbReference type="GO" id="GO:0010468">
    <property type="term" value="P:regulation of gene expression"/>
    <property type="evidence" value="ECO:0007669"/>
    <property type="project" value="TreeGrafter"/>
</dbReference>
<proteinExistence type="predicted"/>
<comment type="caution">
    <text evidence="10">The sequence shown here is derived from an EMBL/GenBank/DDBJ whole genome shotgun (WGS) entry which is preliminary data.</text>
</comment>
<dbReference type="SMART" id="SM00355">
    <property type="entry name" value="ZnF_C2H2"/>
    <property type="match status" value="2"/>
</dbReference>
<keyword evidence="5" id="KW-0862">Zinc</keyword>
<dbReference type="InParanoid" id="A0A1Z5ST09"/>
<evidence type="ECO:0000256" key="3">
    <source>
        <dbReference type="ARBA" id="ARBA00022737"/>
    </source>
</evidence>
<dbReference type="InterPro" id="IPR013087">
    <property type="entry name" value="Znf_C2H2_type"/>
</dbReference>
<organism evidence="10 11">
    <name type="scientific">Hortaea werneckii EXF-2000</name>
    <dbReference type="NCBI Taxonomy" id="1157616"/>
    <lineage>
        <taxon>Eukaryota</taxon>
        <taxon>Fungi</taxon>
        <taxon>Dikarya</taxon>
        <taxon>Ascomycota</taxon>
        <taxon>Pezizomycotina</taxon>
        <taxon>Dothideomycetes</taxon>
        <taxon>Dothideomycetidae</taxon>
        <taxon>Mycosphaerellales</taxon>
        <taxon>Teratosphaeriaceae</taxon>
        <taxon>Hortaea</taxon>
    </lineage>
</organism>